<keyword evidence="6" id="KW-0443">Lipid metabolism</keyword>
<dbReference type="PANTHER" id="PTHR43856">
    <property type="entry name" value="CARDIOLIPIN HYDROLASE"/>
    <property type="match status" value="1"/>
</dbReference>
<dbReference type="Gene3D" id="3.30.870.10">
    <property type="entry name" value="Endonuclease Chain A"/>
    <property type="match status" value="2"/>
</dbReference>
<dbReference type="PANTHER" id="PTHR43856:SF1">
    <property type="entry name" value="MITOCHONDRIAL CARDIOLIPIN HYDROLASE"/>
    <property type="match status" value="1"/>
</dbReference>
<evidence type="ECO:0000256" key="2">
    <source>
        <dbReference type="ARBA" id="ARBA00008664"/>
    </source>
</evidence>
<feature type="domain" description="PLD phosphodiesterase" evidence="8">
    <location>
        <begin position="426"/>
        <end position="453"/>
    </location>
</feature>
<keyword evidence="4" id="KW-0378">Hydrolase</keyword>
<evidence type="ECO:0000313" key="10">
    <source>
        <dbReference type="Proteomes" id="UP001064971"/>
    </source>
</evidence>
<dbReference type="InterPro" id="IPR051406">
    <property type="entry name" value="PLD_domain"/>
</dbReference>
<dbReference type="PROSITE" id="PS50035">
    <property type="entry name" value="PLD"/>
    <property type="match status" value="1"/>
</dbReference>
<keyword evidence="5" id="KW-0442">Lipid degradation</keyword>
<dbReference type="SUPFAM" id="SSF56024">
    <property type="entry name" value="Phospholipase D/nuclease"/>
    <property type="match status" value="2"/>
</dbReference>
<gene>
    <name evidence="9" type="ORF">DAETH_13080</name>
</gene>
<accession>A0ABN6RHJ9</accession>
<feature type="region of interest" description="Disordered" evidence="7">
    <location>
        <begin position="499"/>
        <end position="520"/>
    </location>
</feature>
<evidence type="ECO:0000256" key="4">
    <source>
        <dbReference type="ARBA" id="ARBA00022801"/>
    </source>
</evidence>
<proteinExistence type="inferred from homology"/>
<dbReference type="EC" id="3.1.4.4" evidence="3"/>
<dbReference type="RefSeq" id="WP_264777112.1">
    <property type="nucleotide sequence ID" value="NZ_AP026560.1"/>
</dbReference>
<name>A0ABN6RHJ9_9DEIO</name>
<evidence type="ECO:0000259" key="8">
    <source>
        <dbReference type="PROSITE" id="PS50035"/>
    </source>
</evidence>
<dbReference type="EMBL" id="AP026560">
    <property type="protein sequence ID" value="BDP41339.1"/>
    <property type="molecule type" value="Genomic_DNA"/>
</dbReference>
<sequence>MPAPSYRPRRPKLRLTLGALTLAGFSLFGGAGALGSEFPLGLGTVALPSPLNPSALACPAPADPLELALWRVTTEGGRADHSCGNAFAGFLRTPRASGQPDAFDVTAEQIRQARSEVLLTSMEWHAGEGRPGWTFAQAARDLYGWVRANPAAYPQGMTVRVALGGFPDLTREDGATYALALVRDLRQLGVPLNDARVGWRLGVANYRYFPHSHAKLHVIDGQDLTVSGYNFTEWHLPGSEPGGRDLHDLGLRMRGPVAQDGVAAFDDLWRNSRQVRCPQGVGADDVARLCTVGEPDAPTHPDGARTLTTAGDSRAFLLYRRPGFDQADRAQVALIGAARHSLDLMQAEFSPSLGCWYAYLQPQDCPVSRWPVYLGALLHAMERGVKVRALMVDYGIDRIPNRSGVALLRLEARRRGIEDRFEARYVTFGMHTKAFTVDDRMVLAGSMNFHFSSWGSLGLNEAMLATTDAGAVAEQRASFEDVWANHSREVPQEWWLRHVEPGSGEPQPQTGPRVRHDRDP</sequence>
<protein>
    <recommendedName>
        <fullName evidence="3">phospholipase D</fullName>
        <ecNumber evidence="3">3.1.4.4</ecNumber>
    </recommendedName>
</protein>
<dbReference type="InterPro" id="IPR025202">
    <property type="entry name" value="PLD-like_dom"/>
</dbReference>
<dbReference type="Proteomes" id="UP001064971">
    <property type="component" value="Chromosome"/>
</dbReference>
<keyword evidence="10" id="KW-1185">Reference proteome</keyword>
<evidence type="ECO:0000313" key="9">
    <source>
        <dbReference type="EMBL" id="BDP41339.1"/>
    </source>
</evidence>
<dbReference type="InterPro" id="IPR001736">
    <property type="entry name" value="PLipase_D/transphosphatidylase"/>
</dbReference>
<dbReference type="CDD" id="cd09108">
    <property type="entry name" value="PLDc_PMFPLD_like_1"/>
    <property type="match status" value="1"/>
</dbReference>
<evidence type="ECO:0000256" key="7">
    <source>
        <dbReference type="SAM" id="MobiDB-lite"/>
    </source>
</evidence>
<organism evidence="9 10">
    <name type="scientific">Deinococcus aetherius</name>
    <dbReference type="NCBI Taxonomy" id="200252"/>
    <lineage>
        <taxon>Bacteria</taxon>
        <taxon>Thermotogati</taxon>
        <taxon>Deinococcota</taxon>
        <taxon>Deinococci</taxon>
        <taxon>Deinococcales</taxon>
        <taxon>Deinococcaceae</taxon>
        <taxon>Deinococcus</taxon>
    </lineage>
</organism>
<dbReference type="Pfam" id="PF13091">
    <property type="entry name" value="PLDc_2"/>
    <property type="match status" value="1"/>
</dbReference>
<comment type="catalytic activity">
    <reaction evidence="1">
        <text>a 1,2-diacyl-sn-glycero-3-phosphocholine + H2O = a 1,2-diacyl-sn-glycero-3-phosphate + choline + H(+)</text>
        <dbReference type="Rhea" id="RHEA:14445"/>
        <dbReference type="ChEBI" id="CHEBI:15354"/>
        <dbReference type="ChEBI" id="CHEBI:15377"/>
        <dbReference type="ChEBI" id="CHEBI:15378"/>
        <dbReference type="ChEBI" id="CHEBI:57643"/>
        <dbReference type="ChEBI" id="CHEBI:58608"/>
        <dbReference type="EC" id="3.1.4.4"/>
    </reaction>
</comment>
<evidence type="ECO:0000256" key="1">
    <source>
        <dbReference type="ARBA" id="ARBA00000798"/>
    </source>
</evidence>
<evidence type="ECO:0000256" key="3">
    <source>
        <dbReference type="ARBA" id="ARBA00012027"/>
    </source>
</evidence>
<reference evidence="9" key="1">
    <citation type="submission" date="2022-07" db="EMBL/GenBank/DDBJ databases">
        <title>Complete Genome Sequence of the Radioresistant Bacterium Deinococcus aetherius ST0316, Isolated from the Air Dust collected in Lower Stratosphere above Japan.</title>
        <authorList>
            <person name="Satoh K."/>
            <person name="Hagiwara K."/>
            <person name="Katsumata K."/>
            <person name="Kubo A."/>
            <person name="Yokobori S."/>
            <person name="Yamagishi A."/>
            <person name="Oono Y."/>
            <person name="Narumi I."/>
        </authorList>
    </citation>
    <scope>NUCLEOTIDE SEQUENCE</scope>
    <source>
        <strain evidence="9">ST0316</strain>
    </source>
</reference>
<comment type="similarity">
    <text evidence="2">Belongs to the phospholipase D family.</text>
</comment>
<evidence type="ECO:0000256" key="5">
    <source>
        <dbReference type="ARBA" id="ARBA00022963"/>
    </source>
</evidence>
<evidence type="ECO:0000256" key="6">
    <source>
        <dbReference type="ARBA" id="ARBA00023098"/>
    </source>
</evidence>